<gene>
    <name evidence="2" type="ORF">J2S20_000302</name>
</gene>
<keyword evidence="1" id="KW-0812">Transmembrane</keyword>
<reference evidence="2" key="1">
    <citation type="submission" date="2023-07" db="EMBL/GenBank/DDBJ databases">
        <title>Genomic Encyclopedia of Type Strains, Phase IV (KMG-IV): sequencing the most valuable type-strain genomes for metagenomic binning, comparative biology and taxonomic classification.</title>
        <authorList>
            <person name="Goeker M."/>
        </authorList>
    </citation>
    <scope>NUCLEOTIDE SEQUENCE</scope>
    <source>
        <strain evidence="2">DSM 19659</strain>
    </source>
</reference>
<evidence type="ECO:0000313" key="3">
    <source>
        <dbReference type="Proteomes" id="UP001241537"/>
    </source>
</evidence>
<keyword evidence="1" id="KW-0472">Membrane</keyword>
<dbReference type="Proteomes" id="UP001241537">
    <property type="component" value="Unassembled WGS sequence"/>
</dbReference>
<keyword evidence="1" id="KW-1133">Transmembrane helix</keyword>
<feature type="transmembrane region" description="Helical" evidence="1">
    <location>
        <begin position="33"/>
        <end position="53"/>
    </location>
</feature>
<sequence length="56" mass="6203">MLYSCAQRSILICYSYCAYRFLLPDSCPFERGVYAWGIGAGVMMTGLALLKICGPE</sequence>
<dbReference type="RefSeq" id="WP_307252309.1">
    <property type="nucleotide sequence ID" value="NZ_JAUSTO010000002.1"/>
</dbReference>
<evidence type="ECO:0000256" key="1">
    <source>
        <dbReference type="SAM" id="Phobius"/>
    </source>
</evidence>
<keyword evidence="3" id="KW-1185">Reference proteome</keyword>
<proteinExistence type="predicted"/>
<protein>
    <submittedName>
        <fullName evidence="2">Uncharacterized protein</fullName>
    </submittedName>
</protein>
<name>A0AAE3V8A8_9FIRM</name>
<dbReference type="EMBL" id="JAUSTO010000002">
    <property type="protein sequence ID" value="MDQ0151622.1"/>
    <property type="molecule type" value="Genomic_DNA"/>
</dbReference>
<accession>A0AAE3V8A8</accession>
<organism evidence="2 3">
    <name type="scientific">Moryella indoligenes</name>
    <dbReference type="NCBI Taxonomy" id="371674"/>
    <lineage>
        <taxon>Bacteria</taxon>
        <taxon>Bacillati</taxon>
        <taxon>Bacillota</taxon>
        <taxon>Clostridia</taxon>
        <taxon>Lachnospirales</taxon>
        <taxon>Lachnospiraceae</taxon>
        <taxon>Moryella</taxon>
    </lineage>
</organism>
<dbReference type="AlphaFoldDB" id="A0AAE3V8A8"/>
<evidence type="ECO:0000313" key="2">
    <source>
        <dbReference type="EMBL" id="MDQ0151622.1"/>
    </source>
</evidence>
<comment type="caution">
    <text evidence="2">The sequence shown here is derived from an EMBL/GenBank/DDBJ whole genome shotgun (WGS) entry which is preliminary data.</text>
</comment>